<reference evidence="7 8" key="1">
    <citation type="submission" date="2015-01" db="EMBL/GenBank/DDBJ databases">
        <title>Paenibacillus swuensis/DY6/whole genome sequencing.</title>
        <authorList>
            <person name="Kim M.K."/>
            <person name="Srinivasan S."/>
            <person name="Lee J.-J."/>
        </authorList>
    </citation>
    <scope>NUCLEOTIDE SEQUENCE [LARGE SCALE GENOMIC DNA]</scope>
    <source>
        <strain evidence="7 8">DY6</strain>
    </source>
</reference>
<dbReference type="KEGG" id="pswu:SY83_16850"/>
<proteinExistence type="inferred from homology"/>
<dbReference type="STRING" id="1178515.SY83_16850"/>
<dbReference type="CDD" id="cd02146">
    <property type="entry name" value="NfsA-like"/>
    <property type="match status" value="1"/>
</dbReference>
<evidence type="ECO:0000256" key="5">
    <source>
        <dbReference type="PIRNR" id="PIRNR005426"/>
    </source>
</evidence>
<dbReference type="PANTHER" id="PTHR43425:SF2">
    <property type="entry name" value="OXYGEN-INSENSITIVE NADPH NITROREDUCTASE"/>
    <property type="match status" value="1"/>
</dbReference>
<dbReference type="Pfam" id="PF00881">
    <property type="entry name" value="Nitroreductase"/>
    <property type="match status" value="2"/>
</dbReference>
<dbReference type="InterPro" id="IPR029479">
    <property type="entry name" value="Nitroreductase"/>
</dbReference>
<dbReference type="Proteomes" id="UP000076927">
    <property type="component" value="Chromosome"/>
</dbReference>
<keyword evidence="4 5" id="KW-0560">Oxidoreductase</keyword>
<dbReference type="InterPro" id="IPR016446">
    <property type="entry name" value="Flavin_OxRdtase_Frp"/>
</dbReference>
<keyword evidence="2 5" id="KW-0285">Flavoprotein</keyword>
<keyword evidence="8" id="KW-1185">Reference proteome</keyword>
<evidence type="ECO:0000256" key="3">
    <source>
        <dbReference type="ARBA" id="ARBA00022643"/>
    </source>
</evidence>
<dbReference type="PIRSF" id="PIRSF005426">
    <property type="entry name" value="Frp"/>
    <property type="match status" value="1"/>
</dbReference>
<evidence type="ECO:0000256" key="4">
    <source>
        <dbReference type="ARBA" id="ARBA00023002"/>
    </source>
</evidence>
<dbReference type="GO" id="GO:0016491">
    <property type="term" value="F:oxidoreductase activity"/>
    <property type="evidence" value="ECO:0007669"/>
    <property type="project" value="UniProtKB-UniRule"/>
</dbReference>
<organism evidence="7 8">
    <name type="scientific">Paenibacillus swuensis</name>
    <dbReference type="NCBI Taxonomy" id="1178515"/>
    <lineage>
        <taxon>Bacteria</taxon>
        <taxon>Bacillati</taxon>
        <taxon>Bacillota</taxon>
        <taxon>Bacilli</taxon>
        <taxon>Bacillales</taxon>
        <taxon>Paenibacillaceae</taxon>
        <taxon>Paenibacillus</taxon>
    </lineage>
</organism>
<dbReference type="AlphaFoldDB" id="A0A172TPZ6"/>
<evidence type="ECO:0000256" key="1">
    <source>
        <dbReference type="ARBA" id="ARBA00008366"/>
    </source>
</evidence>
<sequence>MKNETISLMLQHQSIRKFKSDPVPPEHLHTIMECAQKASTSSNMQAYSVINVTDPELRSQLAILAGNQIYVEQAPVFLVWCADLHRLQGSVSDQTVKPTAENFLVSSVDAALASQNAALAAESMGLGIVYIGGIRNQLEEVIQLLQLPELVYPVFGMCIGKPDQEPSPHPRMPVESILHENKYSTVHNEELLRQYNETISNYMDQRTQGQRKANWSQMMESKLSQPDRILGETLQKQGFGFR</sequence>
<evidence type="ECO:0000256" key="2">
    <source>
        <dbReference type="ARBA" id="ARBA00022630"/>
    </source>
</evidence>
<dbReference type="SUPFAM" id="SSF55469">
    <property type="entry name" value="FMN-dependent nitroreductase-like"/>
    <property type="match status" value="1"/>
</dbReference>
<dbReference type="RefSeq" id="WP_068611162.1">
    <property type="nucleotide sequence ID" value="NZ_CP011388.1"/>
</dbReference>
<gene>
    <name evidence="7" type="ORF">SY83_16850</name>
</gene>
<dbReference type="OrthoDB" id="9775805at2"/>
<comment type="similarity">
    <text evidence="1 5">Belongs to the flavin oxidoreductase frp family.</text>
</comment>
<dbReference type="PANTHER" id="PTHR43425">
    <property type="entry name" value="OXYGEN-INSENSITIVE NADPH NITROREDUCTASE"/>
    <property type="match status" value="1"/>
</dbReference>
<protein>
    <submittedName>
        <fullName evidence="7">NADPH-dependent oxidoreductase</fullName>
    </submittedName>
</protein>
<evidence type="ECO:0000313" key="8">
    <source>
        <dbReference type="Proteomes" id="UP000076927"/>
    </source>
</evidence>
<keyword evidence="3 5" id="KW-0288">FMN</keyword>
<dbReference type="EMBL" id="CP011388">
    <property type="protein sequence ID" value="ANE48984.1"/>
    <property type="molecule type" value="Genomic_DNA"/>
</dbReference>
<dbReference type="NCBIfam" id="NF008033">
    <property type="entry name" value="PRK10765.1"/>
    <property type="match status" value="1"/>
</dbReference>
<feature type="domain" description="Nitroreductase" evidence="6">
    <location>
        <begin position="11"/>
        <end position="63"/>
    </location>
</feature>
<dbReference type="PATRIC" id="fig|1178515.4.peg.3387"/>
<accession>A0A172TPZ6</accession>
<keyword evidence="5" id="KW-0521">NADP</keyword>
<evidence type="ECO:0000259" key="6">
    <source>
        <dbReference type="Pfam" id="PF00881"/>
    </source>
</evidence>
<evidence type="ECO:0000313" key="7">
    <source>
        <dbReference type="EMBL" id="ANE48984.1"/>
    </source>
</evidence>
<dbReference type="Gene3D" id="3.40.109.10">
    <property type="entry name" value="NADH Oxidase"/>
    <property type="match status" value="1"/>
</dbReference>
<dbReference type="InterPro" id="IPR000415">
    <property type="entry name" value="Nitroreductase-like"/>
</dbReference>
<name>A0A172TPZ6_9BACL</name>
<feature type="domain" description="Nitroreductase" evidence="6">
    <location>
        <begin position="67"/>
        <end position="161"/>
    </location>
</feature>